<gene>
    <name evidence="1" type="ORF">CFH83_01075</name>
</gene>
<evidence type="ECO:0000313" key="1">
    <source>
        <dbReference type="EMBL" id="DAB39371.1"/>
    </source>
</evidence>
<reference evidence="1 2" key="1">
    <citation type="journal article" date="2017" name="Front. Microbiol.">
        <title>Comparative Genomic Analysis of the Class Epsilonproteobacteria and Proposed Reclassification to Epsilonbacteraeota (phyl. nov.).</title>
        <authorList>
            <person name="Waite D.W."/>
            <person name="Vanwonterghem I."/>
            <person name="Rinke C."/>
            <person name="Parks D.H."/>
            <person name="Zhang Y."/>
            <person name="Takai K."/>
            <person name="Sievert S.M."/>
            <person name="Simon J."/>
            <person name="Campbell B.J."/>
            <person name="Hanson T.E."/>
            <person name="Woyke T."/>
            <person name="Klotz M.G."/>
            <person name="Hugenholtz P."/>
        </authorList>
    </citation>
    <scope>NUCLEOTIDE SEQUENCE [LARGE SCALE GENOMIC DNA]</scope>
    <source>
        <strain evidence="1">UBA12443</strain>
    </source>
</reference>
<sequence length="259" mass="28926">MYFIDVQGTLIEDNTKLPTRGAVAFIDYLNDRQIPYMVITNSTKNPSDEFLGYLNSIGLNIPQSHYLDPLMLLERHIDKTKKVAAYGSEPFLEVVRSMGYSLEYTSPDVVLVAIKENFTPDEYAQMIEFLLGGSQLIGMHETTLYVKNHKRYPGVGAILKMLEFATSTPYTVVGKPSIPFFEEALSRLGTQKTGAAFCDVTIISDDVKGDLIGAQKMGMKGVFVLSGKYRNADEIIPSLEPHERPAEIYADMQAILEHL</sequence>
<dbReference type="GO" id="GO:0005737">
    <property type="term" value="C:cytoplasm"/>
    <property type="evidence" value="ECO:0007669"/>
    <property type="project" value="TreeGrafter"/>
</dbReference>
<keyword evidence="1" id="KW-0378">Hydrolase</keyword>
<protein>
    <submittedName>
        <fullName evidence="1">HAD family hydrolase</fullName>
    </submittedName>
</protein>
<evidence type="ECO:0000313" key="2">
    <source>
        <dbReference type="Proteomes" id="UP000228859"/>
    </source>
</evidence>
<dbReference type="GO" id="GO:0016791">
    <property type="term" value="F:phosphatase activity"/>
    <property type="evidence" value="ECO:0007669"/>
    <property type="project" value="TreeGrafter"/>
</dbReference>
<dbReference type="Gene3D" id="3.40.50.1000">
    <property type="entry name" value="HAD superfamily/HAD-like"/>
    <property type="match status" value="2"/>
</dbReference>
<dbReference type="Pfam" id="PF13242">
    <property type="entry name" value="Hydrolase_like"/>
    <property type="match status" value="1"/>
</dbReference>
<dbReference type="Proteomes" id="UP000228859">
    <property type="component" value="Unassembled WGS sequence"/>
</dbReference>
<name>A0A2D3WDI9_9BACT</name>
<comment type="caution">
    <text evidence="1">The sequence shown here is derived from an EMBL/GenBank/DDBJ whole genome shotgun (WGS) entry which is preliminary data.</text>
</comment>
<organism evidence="1 2">
    <name type="scientific">Sulfuricurvum kujiense</name>
    <dbReference type="NCBI Taxonomy" id="148813"/>
    <lineage>
        <taxon>Bacteria</taxon>
        <taxon>Pseudomonadati</taxon>
        <taxon>Campylobacterota</taxon>
        <taxon>Epsilonproteobacteria</taxon>
        <taxon>Campylobacterales</taxon>
        <taxon>Sulfurimonadaceae</taxon>
        <taxon>Sulfuricurvum</taxon>
    </lineage>
</organism>
<dbReference type="EMBL" id="DLUI01000016">
    <property type="protein sequence ID" value="DAB39371.1"/>
    <property type="molecule type" value="Genomic_DNA"/>
</dbReference>
<dbReference type="InterPro" id="IPR023214">
    <property type="entry name" value="HAD_sf"/>
</dbReference>
<dbReference type="PANTHER" id="PTHR19288">
    <property type="entry name" value="4-NITROPHENYLPHOSPHATASE-RELATED"/>
    <property type="match status" value="1"/>
</dbReference>
<dbReference type="Pfam" id="PF13344">
    <property type="entry name" value="Hydrolase_6"/>
    <property type="match status" value="1"/>
</dbReference>
<dbReference type="InterPro" id="IPR006357">
    <property type="entry name" value="HAD-SF_hydro_IIA"/>
</dbReference>
<dbReference type="PANTHER" id="PTHR19288:SF46">
    <property type="entry name" value="HALOACID DEHALOGENASE-LIKE HYDROLASE DOMAIN-CONTAINING PROTEIN 2"/>
    <property type="match status" value="1"/>
</dbReference>
<dbReference type="AlphaFoldDB" id="A0A2D3WDI9"/>
<accession>A0A2D3WDI9</accession>
<dbReference type="InterPro" id="IPR036412">
    <property type="entry name" value="HAD-like_sf"/>
</dbReference>
<dbReference type="NCBIfam" id="TIGR01460">
    <property type="entry name" value="HAD-SF-IIA"/>
    <property type="match status" value="1"/>
</dbReference>
<dbReference type="SUPFAM" id="SSF56784">
    <property type="entry name" value="HAD-like"/>
    <property type="match status" value="1"/>
</dbReference>
<dbReference type="RefSeq" id="WP_294894948.1">
    <property type="nucleotide sequence ID" value="NZ_DLUI01000016.1"/>
</dbReference>
<proteinExistence type="predicted"/>